<gene>
    <name evidence="1" type="ORF">M407DRAFT_242504</name>
</gene>
<reference evidence="2" key="2">
    <citation type="submission" date="2015-01" db="EMBL/GenBank/DDBJ databases">
        <title>Evolutionary Origins and Diversification of the Mycorrhizal Mutualists.</title>
        <authorList>
            <consortium name="DOE Joint Genome Institute"/>
            <consortium name="Mycorrhizal Genomics Consortium"/>
            <person name="Kohler A."/>
            <person name="Kuo A."/>
            <person name="Nagy L.G."/>
            <person name="Floudas D."/>
            <person name="Copeland A."/>
            <person name="Barry K.W."/>
            <person name="Cichocki N."/>
            <person name="Veneault-Fourrey C."/>
            <person name="LaButti K."/>
            <person name="Lindquist E.A."/>
            <person name="Lipzen A."/>
            <person name="Lundell T."/>
            <person name="Morin E."/>
            <person name="Murat C."/>
            <person name="Riley R."/>
            <person name="Ohm R."/>
            <person name="Sun H."/>
            <person name="Tunlid A."/>
            <person name="Henrissat B."/>
            <person name="Grigoriev I.V."/>
            <person name="Hibbett D.S."/>
            <person name="Martin F."/>
        </authorList>
    </citation>
    <scope>NUCLEOTIDE SEQUENCE [LARGE SCALE GENOMIC DNA]</scope>
    <source>
        <strain evidence="2">MUT 4182</strain>
    </source>
</reference>
<dbReference type="AlphaFoldDB" id="A0A0C3QQD2"/>
<dbReference type="HOGENOM" id="CLU_3108174_0_0_1"/>
<sequence length="51" mass="5727">MSCMLITETNSRSPFTLYLSVDCRAEYFGLIHCSLASLENISVAFAWIHSP</sequence>
<keyword evidence="2" id="KW-1185">Reference proteome</keyword>
<protein>
    <submittedName>
        <fullName evidence="1">Uncharacterized protein</fullName>
    </submittedName>
</protein>
<reference evidence="1 2" key="1">
    <citation type="submission" date="2014-04" db="EMBL/GenBank/DDBJ databases">
        <authorList>
            <consortium name="DOE Joint Genome Institute"/>
            <person name="Kuo A."/>
            <person name="Girlanda M."/>
            <person name="Perotto S."/>
            <person name="Kohler A."/>
            <person name="Nagy L.G."/>
            <person name="Floudas D."/>
            <person name="Copeland A."/>
            <person name="Barry K.W."/>
            <person name="Cichocki N."/>
            <person name="Veneault-Fourrey C."/>
            <person name="LaButti K."/>
            <person name="Lindquist E.A."/>
            <person name="Lipzen A."/>
            <person name="Lundell T."/>
            <person name="Morin E."/>
            <person name="Murat C."/>
            <person name="Sun H."/>
            <person name="Tunlid A."/>
            <person name="Henrissat B."/>
            <person name="Grigoriev I.V."/>
            <person name="Hibbett D.S."/>
            <person name="Martin F."/>
            <person name="Nordberg H.P."/>
            <person name="Cantor M.N."/>
            <person name="Hua S.X."/>
        </authorList>
    </citation>
    <scope>NUCLEOTIDE SEQUENCE [LARGE SCALE GENOMIC DNA]</scope>
    <source>
        <strain evidence="1 2">MUT 4182</strain>
    </source>
</reference>
<accession>A0A0C3QQD2</accession>
<evidence type="ECO:0000313" key="1">
    <source>
        <dbReference type="EMBL" id="KIO29739.1"/>
    </source>
</evidence>
<dbReference type="EMBL" id="KN822979">
    <property type="protein sequence ID" value="KIO29739.1"/>
    <property type="molecule type" value="Genomic_DNA"/>
</dbReference>
<evidence type="ECO:0000313" key="2">
    <source>
        <dbReference type="Proteomes" id="UP000054248"/>
    </source>
</evidence>
<proteinExistence type="predicted"/>
<organism evidence="1 2">
    <name type="scientific">Tulasnella calospora MUT 4182</name>
    <dbReference type="NCBI Taxonomy" id="1051891"/>
    <lineage>
        <taxon>Eukaryota</taxon>
        <taxon>Fungi</taxon>
        <taxon>Dikarya</taxon>
        <taxon>Basidiomycota</taxon>
        <taxon>Agaricomycotina</taxon>
        <taxon>Agaricomycetes</taxon>
        <taxon>Cantharellales</taxon>
        <taxon>Tulasnellaceae</taxon>
        <taxon>Tulasnella</taxon>
    </lineage>
</organism>
<name>A0A0C3QQD2_9AGAM</name>
<dbReference type="Proteomes" id="UP000054248">
    <property type="component" value="Unassembled WGS sequence"/>
</dbReference>